<dbReference type="Gene3D" id="3.40.50.720">
    <property type="entry name" value="NAD(P)-binding Rossmann-like Domain"/>
    <property type="match status" value="1"/>
</dbReference>
<dbReference type="Proteomes" id="UP000198724">
    <property type="component" value="Unassembled WGS sequence"/>
</dbReference>
<dbReference type="InterPro" id="IPR036291">
    <property type="entry name" value="NAD(P)-bd_dom_sf"/>
</dbReference>
<keyword evidence="3" id="KW-1185">Reference proteome</keyword>
<dbReference type="Pfam" id="PF01370">
    <property type="entry name" value="Epimerase"/>
    <property type="match status" value="1"/>
</dbReference>
<dbReference type="PANTHER" id="PTHR43245:SF13">
    <property type="entry name" value="UDP-D-APIOSE_UDP-D-XYLOSE SYNTHASE 2"/>
    <property type="match status" value="1"/>
</dbReference>
<reference evidence="3" key="1">
    <citation type="submission" date="2016-10" db="EMBL/GenBank/DDBJ databases">
        <authorList>
            <person name="Varghese N."/>
            <person name="Submissions S."/>
        </authorList>
    </citation>
    <scope>NUCLEOTIDE SEQUENCE [LARGE SCALE GENOMIC DNA]</scope>
    <source>
        <strain evidence="3">LP51</strain>
    </source>
</reference>
<proteinExistence type="predicted"/>
<evidence type="ECO:0000259" key="1">
    <source>
        <dbReference type="Pfam" id="PF01370"/>
    </source>
</evidence>
<accession>A0A1I2WYE5</accession>
<dbReference type="RefSeq" id="WP_175491091.1">
    <property type="nucleotide sequence ID" value="NZ_FOOT01000005.1"/>
</dbReference>
<protein>
    <submittedName>
        <fullName evidence="2">UDP-glucose 4-epimerase</fullName>
    </submittedName>
</protein>
<name>A0A1I2WYE5_9BACT</name>
<dbReference type="InterPro" id="IPR001509">
    <property type="entry name" value="Epimerase_deHydtase"/>
</dbReference>
<dbReference type="InterPro" id="IPR050177">
    <property type="entry name" value="Lipid_A_modif_metabolic_enz"/>
</dbReference>
<organism evidence="2 3">
    <name type="scientific">Pontibacter chinhatensis</name>
    <dbReference type="NCBI Taxonomy" id="1436961"/>
    <lineage>
        <taxon>Bacteria</taxon>
        <taxon>Pseudomonadati</taxon>
        <taxon>Bacteroidota</taxon>
        <taxon>Cytophagia</taxon>
        <taxon>Cytophagales</taxon>
        <taxon>Hymenobacteraceae</taxon>
        <taxon>Pontibacter</taxon>
    </lineage>
</organism>
<dbReference type="EMBL" id="FOOT01000005">
    <property type="protein sequence ID" value="SFH06328.1"/>
    <property type="molecule type" value="Genomic_DNA"/>
</dbReference>
<dbReference type="SUPFAM" id="SSF51735">
    <property type="entry name" value="NAD(P)-binding Rossmann-fold domains"/>
    <property type="match status" value="1"/>
</dbReference>
<sequence>MHNKIKNSRILVTGGAGFIGSYVVEELLQYEPAKVIILDNLIRGSIDNMSSFIHNPVVEFVEEDVRDITILEKCVEGTDYVFHMAALRINACAANPREGFEVMLGATFNLAELCAKYKVKKVIYSSSASVYGLAQHFPTPETDNPYDNQTFYGGAKLWGEQLFRSFKFMYGLDYVALRYFNVYGARMDTDGKYTEVMIRWLDCIRENRAPLIYGDGSTTMDFVYVRDVAKANVAALLSGVTDEVFNVGNCKETSLKELLEILLKVNNSSLIPEHREENTVNPVSRRLADNSKIRDLLHFEPTISLEEGLAELSKWYFERKQETTFSI</sequence>
<dbReference type="AlphaFoldDB" id="A0A1I2WYE5"/>
<feature type="domain" description="NAD-dependent epimerase/dehydratase" evidence="1">
    <location>
        <begin position="10"/>
        <end position="248"/>
    </location>
</feature>
<evidence type="ECO:0000313" key="2">
    <source>
        <dbReference type="EMBL" id="SFH06328.1"/>
    </source>
</evidence>
<evidence type="ECO:0000313" key="3">
    <source>
        <dbReference type="Proteomes" id="UP000198724"/>
    </source>
</evidence>
<dbReference type="STRING" id="1436961.SAMN05421739_105274"/>
<gene>
    <name evidence="2" type="ORF">SAMN05421739_105274</name>
</gene>
<dbReference type="PANTHER" id="PTHR43245">
    <property type="entry name" value="BIFUNCTIONAL POLYMYXIN RESISTANCE PROTEIN ARNA"/>
    <property type="match status" value="1"/>
</dbReference>